<keyword evidence="3" id="KW-0175">Coiled coil</keyword>
<evidence type="ECO:0000313" key="5">
    <source>
        <dbReference type="EMBL" id="GCB75294.1"/>
    </source>
</evidence>
<dbReference type="Pfam" id="PF00041">
    <property type="entry name" value="fn3"/>
    <property type="match status" value="1"/>
</dbReference>
<dbReference type="Gene3D" id="2.60.40.10">
    <property type="entry name" value="Immunoglobulins"/>
    <property type="match status" value="1"/>
</dbReference>
<comment type="similarity">
    <text evidence="1">Belongs to the TRAFAC class TrmE-Era-EngA-EngB-Septin-like GTPase superfamily. AIG1/Toc34/Toc159-like paraseptin GTPase family. IAN subfamily.</text>
</comment>
<dbReference type="InterPro" id="IPR027417">
    <property type="entry name" value="P-loop_NTPase"/>
</dbReference>
<dbReference type="GO" id="GO:0005525">
    <property type="term" value="F:GTP binding"/>
    <property type="evidence" value="ECO:0007669"/>
    <property type="project" value="InterPro"/>
</dbReference>
<dbReference type="Gene3D" id="3.40.50.300">
    <property type="entry name" value="P-loop containing nucleotide triphosphate hydrolases"/>
    <property type="match status" value="1"/>
</dbReference>
<dbReference type="InterPro" id="IPR003961">
    <property type="entry name" value="FN3_dom"/>
</dbReference>
<dbReference type="PANTHER" id="PTHR31594:SF16">
    <property type="entry name" value="SI:CH211-281L24.3"/>
    <property type="match status" value="1"/>
</dbReference>
<evidence type="ECO:0000256" key="3">
    <source>
        <dbReference type="SAM" id="Coils"/>
    </source>
</evidence>
<evidence type="ECO:0000259" key="4">
    <source>
        <dbReference type="PROSITE" id="PS50853"/>
    </source>
</evidence>
<dbReference type="InterPro" id="IPR006703">
    <property type="entry name" value="G_AIG1"/>
</dbReference>
<dbReference type="OMA" id="RFIYETR"/>
<dbReference type="SUPFAM" id="SSF52540">
    <property type="entry name" value="P-loop containing nucleoside triphosphate hydrolases"/>
    <property type="match status" value="1"/>
</dbReference>
<dbReference type="InterPro" id="IPR036116">
    <property type="entry name" value="FN3_sf"/>
</dbReference>
<feature type="domain" description="Fibronectin type-III" evidence="4">
    <location>
        <begin position="84"/>
        <end position="176"/>
    </location>
</feature>
<dbReference type="FunFam" id="3.40.50.300:FF:002049">
    <property type="entry name" value="Si:ch73-170d6.2"/>
    <property type="match status" value="1"/>
</dbReference>
<feature type="coiled-coil region" evidence="3">
    <location>
        <begin position="690"/>
        <end position="738"/>
    </location>
</feature>
<dbReference type="OrthoDB" id="8954335at2759"/>
<organism evidence="5 6">
    <name type="scientific">Scyliorhinus torazame</name>
    <name type="common">Cloudy catshark</name>
    <name type="synonym">Catulus torazame</name>
    <dbReference type="NCBI Taxonomy" id="75743"/>
    <lineage>
        <taxon>Eukaryota</taxon>
        <taxon>Metazoa</taxon>
        <taxon>Chordata</taxon>
        <taxon>Craniata</taxon>
        <taxon>Vertebrata</taxon>
        <taxon>Chondrichthyes</taxon>
        <taxon>Elasmobranchii</taxon>
        <taxon>Galeomorphii</taxon>
        <taxon>Galeoidea</taxon>
        <taxon>Carcharhiniformes</taxon>
        <taxon>Scyliorhinidae</taxon>
        <taxon>Scyliorhinus</taxon>
    </lineage>
</organism>
<dbReference type="PROSITE" id="PS50853">
    <property type="entry name" value="FN3"/>
    <property type="match status" value="1"/>
</dbReference>
<dbReference type="PRINTS" id="PR00014">
    <property type="entry name" value="FNTYPEIII"/>
</dbReference>
<gene>
    <name evidence="5" type="ORF">scyTo_0019748</name>
</gene>
<dbReference type="Proteomes" id="UP000288216">
    <property type="component" value="Unassembled WGS sequence"/>
</dbReference>
<keyword evidence="6" id="KW-1185">Reference proteome</keyword>
<evidence type="ECO:0000313" key="6">
    <source>
        <dbReference type="Proteomes" id="UP000288216"/>
    </source>
</evidence>
<dbReference type="STRING" id="75743.A0A401PQ91"/>
<comment type="caution">
    <text evidence="5">The sequence shown here is derived from an EMBL/GenBank/DDBJ whole genome shotgun (WGS) entry which is preliminary data.</text>
</comment>
<proteinExistence type="inferred from homology"/>
<dbReference type="SUPFAM" id="SSF49265">
    <property type="entry name" value="Fibronectin type III"/>
    <property type="match status" value="1"/>
</dbReference>
<reference evidence="5 6" key="1">
    <citation type="journal article" date="2018" name="Nat. Ecol. Evol.">
        <title>Shark genomes provide insights into elasmobranch evolution and the origin of vertebrates.</title>
        <authorList>
            <person name="Hara Y"/>
            <person name="Yamaguchi K"/>
            <person name="Onimaru K"/>
            <person name="Kadota M"/>
            <person name="Koyanagi M"/>
            <person name="Keeley SD"/>
            <person name="Tatsumi K"/>
            <person name="Tanaka K"/>
            <person name="Motone F"/>
            <person name="Kageyama Y"/>
            <person name="Nozu R"/>
            <person name="Adachi N"/>
            <person name="Nishimura O"/>
            <person name="Nakagawa R"/>
            <person name="Tanegashima C"/>
            <person name="Kiyatake I"/>
            <person name="Matsumoto R"/>
            <person name="Murakumo K"/>
            <person name="Nishida K"/>
            <person name="Terakita A"/>
            <person name="Kuratani S"/>
            <person name="Sato K"/>
            <person name="Hyodo S Kuraku.S."/>
        </authorList>
    </citation>
    <scope>NUCLEOTIDE SEQUENCE [LARGE SCALE GENOMIC DNA]</scope>
</reference>
<sequence length="849" mass="95425">MLIPNPADRVSAEHHIQQWFNSAPVYQKMRAISRLFLDFATANRARGKTKFIVASVQDDSNVGASISLYERGIVVSHCFEPPSQPERPVISGTTHDSVQFQFQPPRYGTGEIAGYRVEYRATQQEEWTTVGTSDKSTSFTISGLQPHQEYQFQYRAVTKAGISPVSESYSVTTLPTNLPGDFSAILNRFKQIETGAAANGVLKGSSNCEKKADSSSQINVMMRAMKTTDSECRYTLEGPKTSDRVQVSAVCGEGGSHEPSDKNKPKRLAEKLCRESTLTANGNPSIYTLPLKKKKLDKDGHRVKCSFGKRTRNHSVKKIMVLGATGAGKTTLINGMINYILGVKWEDNFRYKLIDEGTGRSQAESQTSSITAYELHHREGFQIDYSLTIIDTPGFGDTRGLTRDKLITDQIREFFTSPDGIDQIDAVCFVAQASLARLTQTQKYIFDSILSIFGKDIAENIQILVTFADGQVPPVLEAINVAEVPCPKDKKGFPVHFKFNNSAVFAQRSASGNSANRSSPCDSDEGEGDNFDSMFWKMGSISMQKFFSALTKMETKSLLLTKEVLGERQHLQAAVQGLQPQITAGLTKLEEIRKTKQALNQHQADLDANKDFEYKIKITVPVKLKNRVKDNYITNCQKCHFTCHYPCPILNDDGKKRCAAMDCDGYCTVCPNKCIWNVHFNQKFRFIYETRNEKQTYSELKEKYERASGEKMSQQRILEKLQQEFGDVQDVVLELIEKSSQSILRLEEIALRPNPLSTPDYIDLLIQSEKEEAKSGFMERIQSLNEVKQQAQLIAKVAGKEELLPEQWKEYQAGKERAKERKGVKGRVSNMCQWISDKASQLGEFVDKY</sequence>
<dbReference type="InterPro" id="IPR040581">
    <property type="entry name" value="Thioredoxin_11"/>
</dbReference>
<evidence type="ECO:0000256" key="2">
    <source>
        <dbReference type="ARBA" id="ARBA00022741"/>
    </source>
</evidence>
<dbReference type="Pfam" id="PF04548">
    <property type="entry name" value="AIG1"/>
    <property type="match status" value="1"/>
</dbReference>
<protein>
    <recommendedName>
        <fullName evidence="4">Fibronectin type-III domain-containing protein</fullName>
    </recommendedName>
</protein>
<dbReference type="Pfam" id="PF18078">
    <property type="entry name" value="Thioredoxin_11"/>
    <property type="match status" value="1"/>
</dbReference>
<dbReference type="SMART" id="SM00060">
    <property type="entry name" value="FN3"/>
    <property type="match status" value="1"/>
</dbReference>
<accession>A0A401PQ91</accession>
<dbReference type="InterPro" id="IPR052090">
    <property type="entry name" value="Cytolytic_pore-forming_toxin"/>
</dbReference>
<name>A0A401PQ91_SCYTO</name>
<dbReference type="EMBL" id="BFAA01015025">
    <property type="protein sequence ID" value="GCB75294.1"/>
    <property type="molecule type" value="Genomic_DNA"/>
</dbReference>
<evidence type="ECO:0000256" key="1">
    <source>
        <dbReference type="ARBA" id="ARBA00008535"/>
    </source>
</evidence>
<keyword evidence="2" id="KW-0547">Nucleotide-binding</keyword>
<dbReference type="CDD" id="cd00882">
    <property type="entry name" value="Ras_like_GTPase"/>
    <property type="match status" value="1"/>
</dbReference>
<dbReference type="AlphaFoldDB" id="A0A401PQ91"/>
<dbReference type="CDD" id="cd00063">
    <property type="entry name" value="FN3"/>
    <property type="match status" value="1"/>
</dbReference>
<dbReference type="InterPro" id="IPR013783">
    <property type="entry name" value="Ig-like_fold"/>
</dbReference>
<dbReference type="PANTHER" id="PTHR31594">
    <property type="entry name" value="AIG1-TYPE G DOMAIN-CONTAINING PROTEIN"/>
    <property type="match status" value="1"/>
</dbReference>